<evidence type="ECO:0000313" key="4">
    <source>
        <dbReference type="Proteomes" id="UP000275232"/>
    </source>
</evidence>
<dbReference type="SUPFAM" id="SSF51905">
    <property type="entry name" value="FAD/NAD(P)-binding domain"/>
    <property type="match status" value="1"/>
</dbReference>
<comment type="caution">
    <text evidence="3">The sequence shown here is derived from an EMBL/GenBank/DDBJ whole genome shotgun (WGS) entry which is preliminary data.</text>
</comment>
<evidence type="ECO:0000256" key="2">
    <source>
        <dbReference type="PIRSR" id="PIRSR011396-2"/>
    </source>
</evidence>
<feature type="binding site" evidence="2">
    <location>
        <position position="346"/>
    </location>
    <ligand>
        <name>L-tryptophan</name>
        <dbReference type="ChEBI" id="CHEBI:57912"/>
    </ligand>
</feature>
<name>A0A3N5DMQ1_9SPHN</name>
<organism evidence="3 4">
    <name type="scientific">Aurantiacibacter spongiae</name>
    <dbReference type="NCBI Taxonomy" id="2488860"/>
    <lineage>
        <taxon>Bacteria</taxon>
        <taxon>Pseudomonadati</taxon>
        <taxon>Pseudomonadota</taxon>
        <taxon>Alphaproteobacteria</taxon>
        <taxon>Sphingomonadales</taxon>
        <taxon>Erythrobacteraceae</taxon>
        <taxon>Aurantiacibacter</taxon>
    </lineage>
</organism>
<dbReference type="GO" id="GO:0000166">
    <property type="term" value="F:nucleotide binding"/>
    <property type="evidence" value="ECO:0007669"/>
    <property type="project" value="UniProtKB-KW"/>
</dbReference>
<dbReference type="EMBL" id="RPFZ01000001">
    <property type="protein sequence ID" value="RPF72165.1"/>
    <property type="molecule type" value="Genomic_DNA"/>
</dbReference>
<dbReference type="InterPro" id="IPR036188">
    <property type="entry name" value="FAD/NAD-bd_sf"/>
</dbReference>
<dbReference type="InterPro" id="IPR006905">
    <property type="entry name" value="Flavin_halogenase"/>
</dbReference>
<dbReference type="InterPro" id="IPR033856">
    <property type="entry name" value="Trp_halogen"/>
</dbReference>
<gene>
    <name evidence="3" type="ORF">EG799_11440</name>
</gene>
<dbReference type="Proteomes" id="UP000275232">
    <property type="component" value="Unassembled WGS sequence"/>
</dbReference>
<keyword evidence="2" id="KW-0285">Flavoprotein</keyword>
<protein>
    <submittedName>
        <fullName evidence="3">Tryptophan 7-halogenase</fullName>
    </submittedName>
</protein>
<feature type="binding site" evidence="2">
    <location>
        <begin position="19"/>
        <end position="22"/>
    </location>
    <ligand>
        <name>FAD</name>
        <dbReference type="ChEBI" id="CHEBI:57692"/>
    </ligand>
</feature>
<dbReference type="PANTHER" id="PTHR43747:SF4">
    <property type="entry name" value="FLAVIN-DEPENDENT TRYPTOPHAN HALOGENASE"/>
    <property type="match status" value="1"/>
</dbReference>
<feature type="binding site" evidence="2">
    <location>
        <position position="333"/>
    </location>
    <ligand>
        <name>FAD</name>
        <dbReference type="ChEBI" id="CHEBI:57692"/>
    </ligand>
</feature>
<evidence type="ECO:0000256" key="1">
    <source>
        <dbReference type="PIRSR" id="PIRSR011396-1"/>
    </source>
</evidence>
<dbReference type="Gene3D" id="3.50.50.60">
    <property type="entry name" value="FAD/NAD(P)-binding domain"/>
    <property type="match status" value="1"/>
</dbReference>
<dbReference type="RefSeq" id="WP_123881315.1">
    <property type="nucleotide sequence ID" value="NZ_RPFZ01000001.1"/>
</dbReference>
<feature type="binding site" evidence="2">
    <location>
        <position position="84"/>
    </location>
    <ligand>
        <name>7-chloro-L-tryptophan</name>
        <dbReference type="ChEBI" id="CHEBI:58713"/>
    </ligand>
</feature>
<dbReference type="PANTHER" id="PTHR43747">
    <property type="entry name" value="FAD-BINDING PROTEIN"/>
    <property type="match status" value="1"/>
</dbReference>
<feature type="active site" evidence="1">
    <location>
        <position position="84"/>
    </location>
</feature>
<dbReference type="AlphaFoldDB" id="A0A3N5DMQ1"/>
<dbReference type="PIRSF" id="PIRSF011396">
    <property type="entry name" value="Trp_halogenase"/>
    <property type="match status" value="1"/>
</dbReference>
<feature type="binding site" evidence="2">
    <location>
        <position position="342"/>
    </location>
    <ligand>
        <name>L-tryptophan</name>
        <dbReference type="ChEBI" id="CHEBI:57912"/>
    </ligand>
</feature>
<dbReference type="OrthoDB" id="462203at2"/>
<dbReference type="InterPro" id="IPR050816">
    <property type="entry name" value="Flavin-dep_Halogenase_NPB"/>
</dbReference>
<sequence>MSEAGDSGPRISRVVVAGGGTAGWTVAAALVKALGRLLTITVVESDQIGTVGVGESTIPTARRFHELLGIDEKTFVQATNASFKLGIKFQDWLREGESYFHSFGTSGRSNWLADFHHIWLRARELELAEEYGAYCLEHHAALSGKFACGAGSGLNYAYHLDATSYGGFLRQHAEANGVLRREGRIARVRRDGETGDIAALEMEDGEAIEGDLFVDCTGFRALLIGETLEVPFADWTHWLGCDRALAVQTEPVGPPPPYTRARAHRAGWQWRIPLQNRVGNGLVYASERLSECEAQSLLRERTDGAYVTEPRLIRFRTGMRRTMWERNCIAIGLTGGFVEPLESTSIHLIMTAAIRLLQLFPFDGMTAAGQSRFNVVGRREMEHIRDFIVLHYHLNRRQEPFWREAADMEIPDTLTARIEAFAEGAIAWQEPDELFRIDSWVQVMLGQGIVPSSHHAFARMMERETLAKSLAGLSGNIRSATSQLPDHGDFLSRYPAG</sequence>
<keyword evidence="2" id="KW-0274">FAD</keyword>
<evidence type="ECO:0000313" key="3">
    <source>
        <dbReference type="EMBL" id="RPF72165.1"/>
    </source>
</evidence>
<keyword evidence="4" id="KW-1185">Reference proteome</keyword>
<keyword evidence="2" id="KW-0547">Nucleotide-binding</keyword>
<accession>A0A3N5DMQ1</accession>
<reference evidence="3 4" key="1">
    <citation type="submission" date="2018-11" db="EMBL/GenBank/DDBJ databases">
        <title>Erythrobacter spongiae sp. nov., isolated from a marine sponge.</title>
        <authorList>
            <person name="Zhuang L."/>
            <person name="Luo L."/>
        </authorList>
    </citation>
    <scope>NUCLEOTIDE SEQUENCE [LARGE SCALE GENOMIC DNA]</scope>
    <source>
        <strain evidence="3 4">HN-E23</strain>
    </source>
</reference>
<dbReference type="Pfam" id="PF04820">
    <property type="entry name" value="Trp_halogenase"/>
    <property type="match status" value="1"/>
</dbReference>
<dbReference type="GO" id="GO:0004497">
    <property type="term" value="F:monooxygenase activity"/>
    <property type="evidence" value="ECO:0007669"/>
    <property type="project" value="InterPro"/>
</dbReference>
<proteinExistence type="predicted"/>